<evidence type="ECO:0000256" key="1">
    <source>
        <dbReference type="SAM" id="MobiDB-lite"/>
    </source>
</evidence>
<dbReference type="InterPro" id="IPR051465">
    <property type="entry name" value="Cell_Envelope_Struct_Comp"/>
</dbReference>
<evidence type="ECO:0000313" key="4">
    <source>
        <dbReference type="EMBL" id="QHT62338.1"/>
    </source>
</evidence>
<dbReference type="PANTHER" id="PTHR43308:SF5">
    <property type="entry name" value="S-LAYER PROTEIN _ PEPTIDOGLYCAN ENDO-BETA-N-ACETYLGLUCOSAMINIDASE"/>
    <property type="match status" value="1"/>
</dbReference>
<feature type="domain" description="SLH" evidence="3">
    <location>
        <begin position="94"/>
        <end position="157"/>
    </location>
</feature>
<dbReference type="KEGG" id="plyc:GXP70_21715"/>
<name>A0A6C0FYY3_9BACL</name>
<protein>
    <recommendedName>
        <fullName evidence="3">SLH domain-containing protein</fullName>
    </recommendedName>
</protein>
<evidence type="ECO:0000259" key="3">
    <source>
        <dbReference type="PROSITE" id="PS51272"/>
    </source>
</evidence>
<gene>
    <name evidence="4" type="ORF">GXP70_21715</name>
</gene>
<feature type="domain" description="SLH" evidence="3">
    <location>
        <begin position="35"/>
        <end position="93"/>
    </location>
</feature>
<dbReference type="PROSITE" id="PS51272">
    <property type="entry name" value="SLH"/>
    <property type="match status" value="3"/>
</dbReference>
<keyword evidence="5" id="KW-1185">Reference proteome</keyword>
<keyword evidence="2" id="KW-0732">Signal</keyword>
<feature type="signal peptide" evidence="2">
    <location>
        <begin position="1"/>
        <end position="26"/>
    </location>
</feature>
<dbReference type="PANTHER" id="PTHR43308">
    <property type="entry name" value="OUTER MEMBRANE PROTEIN ALPHA-RELATED"/>
    <property type="match status" value="1"/>
</dbReference>
<dbReference type="Pfam" id="PF00395">
    <property type="entry name" value="SLH"/>
    <property type="match status" value="3"/>
</dbReference>
<accession>A0A6C0FYY3</accession>
<proteinExistence type="predicted"/>
<evidence type="ECO:0000313" key="5">
    <source>
        <dbReference type="Proteomes" id="UP000476064"/>
    </source>
</evidence>
<feature type="compositionally biased region" description="Polar residues" evidence="1">
    <location>
        <begin position="442"/>
        <end position="460"/>
    </location>
</feature>
<sequence length="1757" mass="176051">MKLPRLTKKMVSLSVAGSLSLSLLSAANGAAAEAQEPVSATDIKGHWAEKDIAQWIADGWITGYGDGSFQPNKAVTRAEFIALVNRAFGYAAAGSSAFKDLPSSAWSYLDIQKAVQAGYITGFADGTVHPNAPITRQEIAVIVERLLGLKPSEQDAGSFRDAASIPSWSKGAIGAAMANGIMGGYEDKTFRPANDATRAEAVVILSHALQAKAAPATFAEAGVYGPETGVQTISGDVVISAPGVTLRNTVIEGNLTFAAGVGEGDAILDHVTVKGTTLVQGGGANSLHFEDSVLLTIVVDKSAGTVRIVAEGSTTVASVVMQTGATLEESELTGEGFTDVQLSALLPKGALITLIGSFDDVNVSSVKVQIAIPSGSVQQITVGENAEGNGFDVGASARAVNLVLYAAAQFVGGGTIESVQTMNQAARDASTFQTKPWRMQDGSGSAHQTPPPSSGLTQQQIDQQAADRVSALIAALPAEADLTLAANEAGVGAANDAFAALNTARQALVSTENQAKLTGAVARIAELKADKAAADAVVALAAALPAADILALADESAVTAANDAFAALTAVRQALVPVETQSKLAGAAARIAELKADKAAADAVAALIAALPATGGLKLADEAALKAADDAFAALTAGQQALVTEENRAKLTGSAARIAELKADKAAADAVSARIAELPATASLTLADADGVGAASDAFAALSAARKALVAPADQDKLADAVDRIAELIADQAAADAVTARIAALPAIASLALGDEAGVAAANDAYAALTGVQQALVSPADVTKLADAVARIGVLKADKAAADAVIALIEALPPTGSLALADETAVNGANGAFAALTGDQQTLVSAANQTALADAVAQIAKLQADRAAADAVIAQIAALPAAADLALGDEADVTAANDAFAALTGDQQALVASADQTKLADAVAQIAKLKADRAAADAVIAQIGALPAVADLALGDEADVTAANDAYAALTSDQQALVSPADQTKLADAVAQIAKLQADRAAADAVIAQIGALPAVADLALGDEADVAAANDAFSALTGDQQALVPPANQTTLAEAVAQIAKLQADRAAADAVIAQIAALPAVADLALGDEADVAAANDAFSALTGDQQALVPPANQTKLADAVAQIAKLKADQAAADAVIAQIGALPEAADLALGDEADVTAANDAFSALTGDQQALVPPANQTKLADAVAQIAKLKADRAAADAVIAQIAALPAVADLALVNEAAVGAANDAYAALTSDQQALVPPADHTKLADAVARIGVLKADRAAADAVIALIEALPPTGSLTLASETAVNGANQAFTALTGDQQTLVSAANQTKLADAVARIGVLKADRAAADAVIALIGALPPTGSLTLANEAAVNGANQAFTALTGDQQALVSSNDKNALTAAVARIADMKADKAAADLVTAQIAALPAAASLTLANEAAVNAAHTAFENLTPAQQTYIAANDLSALNAAVVKISDLKADRAAADAVIAQIAALPAAGSLTLADEAAVTAARAAYDGLTAARQALVTNLNVLVQAETKIDQLNHPYLTSLPLTSLDFATIAATQAMGVSSAVPGSTDFANNTIDFTIEFTYANVPRTVHVLLNWNIDPNGFTPGQIVGGVVDSDIQQFCLDNHIDLMQRPIEAYGEGNTFTIRGAMPGAQGSFKIGGRDASRFFGAQTIFAGTDTNTSKNRAFTVGDGTRTASIALTGTYATMDSFVSAINSKLRSANVSAVAAKVDDTHFTIAPSVTGGSITIGGADKDQFFSVLQLN</sequence>
<reference evidence="4 5" key="1">
    <citation type="submission" date="2020-01" db="EMBL/GenBank/DDBJ databases">
        <title>Paenibacillus sp. nov., isolated from tomato rhizosphere.</title>
        <authorList>
            <person name="Weon H.-Y."/>
            <person name="Lee S.A."/>
        </authorList>
    </citation>
    <scope>NUCLEOTIDE SEQUENCE [LARGE SCALE GENOMIC DNA]</scope>
    <source>
        <strain evidence="4 5">12200R-189</strain>
    </source>
</reference>
<feature type="chain" id="PRO_5038796825" description="SLH domain-containing protein" evidence="2">
    <location>
        <begin position="27"/>
        <end position="1757"/>
    </location>
</feature>
<dbReference type="EMBL" id="CP048209">
    <property type="protein sequence ID" value="QHT62338.1"/>
    <property type="molecule type" value="Genomic_DNA"/>
</dbReference>
<feature type="region of interest" description="Disordered" evidence="1">
    <location>
        <begin position="436"/>
        <end position="460"/>
    </location>
</feature>
<feature type="domain" description="SLH" evidence="3">
    <location>
        <begin position="159"/>
        <end position="219"/>
    </location>
</feature>
<evidence type="ECO:0000256" key="2">
    <source>
        <dbReference type="SAM" id="SignalP"/>
    </source>
</evidence>
<dbReference type="Proteomes" id="UP000476064">
    <property type="component" value="Chromosome"/>
</dbReference>
<organism evidence="4 5">
    <name type="scientific">Paenibacillus lycopersici</name>
    <dbReference type="NCBI Taxonomy" id="2704462"/>
    <lineage>
        <taxon>Bacteria</taxon>
        <taxon>Bacillati</taxon>
        <taxon>Bacillota</taxon>
        <taxon>Bacilli</taxon>
        <taxon>Bacillales</taxon>
        <taxon>Paenibacillaceae</taxon>
        <taxon>Paenibacillus</taxon>
    </lineage>
</organism>
<dbReference type="RefSeq" id="WP_162358771.1">
    <property type="nucleotide sequence ID" value="NZ_CP048209.1"/>
</dbReference>
<dbReference type="InterPro" id="IPR001119">
    <property type="entry name" value="SLH_dom"/>
</dbReference>